<accession>A0A9J6HD75</accession>
<dbReference type="Gene3D" id="3.60.10.10">
    <property type="entry name" value="Endonuclease/exonuclease/phosphatase"/>
    <property type="match status" value="1"/>
</dbReference>
<evidence type="ECO:0000313" key="1">
    <source>
        <dbReference type="EMBL" id="KAH9384765.1"/>
    </source>
</evidence>
<sequence>MNDPCSPPTFDTDYAQAWIDLTVVSRSLSAFAVEWKVADTTTLCDHEYIMFRVRSRDLPQRRWLTCAGQVRVPASLGRERWFDQVSNCAIQYPNTLDLVLDHFYDVFNQLRAANVHNVRFSSNSKIW</sequence>
<proteinExistence type="predicted"/>
<dbReference type="SUPFAM" id="SSF56219">
    <property type="entry name" value="DNase I-like"/>
    <property type="match status" value="1"/>
</dbReference>
<dbReference type="EMBL" id="JABSTR010003083">
    <property type="protein sequence ID" value="KAH9384765.1"/>
    <property type="molecule type" value="Genomic_DNA"/>
</dbReference>
<name>A0A9J6HD75_HAELO</name>
<comment type="caution">
    <text evidence="1">The sequence shown here is derived from an EMBL/GenBank/DDBJ whole genome shotgun (WGS) entry which is preliminary data.</text>
</comment>
<keyword evidence="2" id="KW-1185">Reference proteome</keyword>
<reference evidence="1 2" key="1">
    <citation type="journal article" date="2020" name="Cell">
        <title>Large-Scale Comparative Analyses of Tick Genomes Elucidate Their Genetic Diversity and Vector Capacities.</title>
        <authorList>
            <consortium name="Tick Genome and Microbiome Consortium (TIGMIC)"/>
            <person name="Jia N."/>
            <person name="Wang J."/>
            <person name="Shi W."/>
            <person name="Du L."/>
            <person name="Sun Y."/>
            <person name="Zhan W."/>
            <person name="Jiang J.F."/>
            <person name="Wang Q."/>
            <person name="Zhang B."/>
            <person name="Ji P."/>
            <person name="Bell-Sakyi L."/>
            <person name="Cui X.M."/>
            <person name="Yuan T.T."/>
            <person name="Jiang B.G."/>
            <person name="Yang W.F."/>
            <person name="Lam T.T."/>
            <person name="Chang Q.C."/>
            <person name="Ding S.J."/>
            <person name="Wang X.J."/>
            <person name="Zhu J.G."/>
            <person name="Ruan X.D."/>
            <person name="Zhao L."/>
            <person name="Wei J.T."/>
            <person name="Ye R.Z."/>
            <person name="Que T.C."/>
            <person name="Du C.H."/>
            <person name="Zhou Y.H."/>
            <person name="Cheng J.X."/>
            <person name="Dai P.F."/>
            <person name="Guo W.B."/>
            <person name="Han X.H."/>
            <person name="Huang E.J."/>
            <person name="Li L.F."/>
            <person name="Wei W."/>
            <person name="Gao Y.C."/>
            <person name="Liu J.Z."/>
            <person name="Shao H.Z."/>
            <person name="Wang X."/>
            <person name="Wang C.C."/>
            <person name="Yang T.C."/>
            <person name="Huo Q.B."/>
            <person name="Li W."/>
            <person name="Chen H.Y."/>
            <person name="Chen S.E."/>
            <person name="Zhou L.G."/>
            <person name="Ni X.B."/>
            <person name="Tian J.H."/>
            <person name="Sheng Y."/>
            <person name="Liu T."/>
            <person name="Pan Y.S."/>
            <person name="Xia L.Y."/>
            <person name="Li J."/>
            <person name="Zhao F."/>
            <person name="Cao W.C."/>
        </authorList>
    </citation>
    <scope>NUCLEOTIDE SEQUENCE [LARGE SCALE GENOMIC DNA]</scope>
    <source>
        <strain evidence="1">HaeL-2018</strain>
    </source>
</reference>
<protein>
    <recommendedName>
        <fullName evidence="3">Endonuclease/exonuclease/phosphatase domain-containing protein</fullName>
    </recommendedName>
</protein>
<evidence type="ECO:0000313" key="2">
    <source>
        <dbReference type="Proteomes" id="UP000821853"/>
    </source>
</evidence>
<organism evidence="1 2">
    <name type="scientific">Haemaphysalis longicornis</name>
    <name type="common">Bush tick</name>
    <dbReference type="NCBI Taxonomy" id="44386"/>
    <lineage>
        <taxon>Eukaryota</taxon>
        <taxon>Metazoa</taxon>
        <taxon>Ecdysozoa</taxon>
        <taxon>Arthropoda</taxon>
        <taxon>Chelicerata</taxon>
        <taxon>Arachnida</taxon>
        <taxon>Acari</taxon>
        <taxon>Parasitiformes</taxon>
        <taxon>Ixodida</taxon>
        <taxon>Ixodoidea</taxon>
        <taxon>Ixodidae</taxon>
        <taxon>Haemaphysalinae</taxon>
        <taxon>Haemaphysalis</taxon>
    </lineage>
</organism>
<evidence type="ECO:0008006" key="3">
    <source>
        <dbReference type="Google" id="ProtNLM"/>
    </source>
</evidence>
<dbReference type="OrthoDB" id="6437148at2759"/>
<dbReference type="VEuPathDB" id="VectorBase:HLOH_048989"/>
<dbReference type="AlphaFoldDB" id="A0A9J6HD75"/>
<dbReference type="Proteomes" id="UP000821853">
    <property type="component" value="Unassembled WGS sequence"/>
</dbReference>
<gene>
    <name evidence="1" type="ORF">HPB48_026778</name>
</gene>
<dbReference type="InterPro" id="IPR036691">
    <property type="entry name" value="Endo/exonu/phosph_ase_sf"/>
</dbReference>